<evidence type="ECO:0000313" key="8">
    <source>
        <dbReference type="Proteomes" id="UP000744555"/>
    </source>
</evidence>
<dbReference type="SUPFAM" id="SSF48239">
    <property type="entry name" value="Terpenoid cyclases/Protein prenyltransferases"/>
    <property type="match status" value="1"/>
</dbReference>
<dbReference type="SMART" id="SM01360">
    <property type="entry name" value="A2M"/>
    <property type="match status" value="1"/>
</dbReference>
<dbReference type="InterPro" id="IPR002890">
    <property type="entry name" value="MG2"/>
</dbReference>
<dbReference type="InterPro" id="IPR001599">
    <property type="entry name" value="Macroglobln_a2"/>
</dbReference>
<feature type="compositionally biased region" description="Acidic residues" evidence="3">
    <location>
        <begin position="1852"/>
        <end position="1864"/>
    </location>
</feature>
<evidence type="ECO:0000256" key="4">
    <source>
        <dbReference type="SAM" id="Phobius"/>
    </source>
</evidence>
<dbReference type="PANTHER" id="PTHR40094">
    <property type="entry name" value="ALPHA-2-MACROGLOBULIN HOMOLOG"/>
    <property type="match status" value="1"/>
</dbReference>
<evidence type="ECO:0000259" key="5">
    <source>
        <dbReference type="SMART" id="SM01359"/>
    </source>
</evidence>
<dbReference type="Pfam" id="PF01835">
    <property type="entry name" value="MG2"/>
    <property type="match status" value="1"/>
</dbReference>
<feature type="transmembrane region" description="Helical" evidence="4">
    <location>
        <begin position="12"/>
        <end position="36"/>
    </location>
</feature>
<evidence type="ECO:0000259" key="6">
    <source>
        <dbReference type="SMART" id="SM01360"/>
    </source>
</evidence>
<comment type="similarity">
    <text evidence="1">Belongs to the protease inhibitor I39 (alpha-2-macroglobulin) family. Bacterial alpha-2-macroglobulin subfamily.</text>
</comment>
<dbReference type="CDD" id="cd02891">
    <property type="entry name" value="A2M_like"/>
    <property type="match status" value="1"/>
</dbReference>
<dbReference type="Pfam" id="PF11974">
    <property type="entry name" value="bMG3"/>
    <property type="match status" value="1"/>
</dbReference>
<dbReference type="SMART" id="SM01359">
    <property type="entry name" value="A2M_N_2"/>
    <property type="match status" value="1"/>
</dbReference>
<dbReference type="Gene3D" id="1.50.10.20">
    <property type="match status" value="1"/>
</dbReference>
<dbReference type="Pfam" id="PF17972">
    <property type="entry name" value="bMG5"/>
    <property type="match status" value="1"/>
</dbReference>
<feature type="domain" description="Alpha-2-macroglobulin" evidence="6">
    <location>
        <begin position="1263"/>
        <end position="1352"/>
    </location>
</feature>
<dbReference type="Gene3D" id="2.60.40.3710">
    <property type="match status" value="1"/>
</dbReference>
<name>A0ABR7S3N1_AQUAC</name>
<dbReference type="Pfam" id="PF00207">
    <property type="entry name" value="A2M"/>
    <property type="match status" value="1"/>
</dbReference>
<dbReference type="PANTHER" id="PTHR40094:SF1">
    <property type="entry name" value="UBIQUITIN DOMAIN-CONTAINING PROTEIN"/>
    <property type="match status" value="1"/>
</dbReference>
<dbReference type="InterPro" id="IPR021868">
    <property type="entry name" value="Alpha_2_Macroglob_MG3"/>
</dbReference>
<feature type="region of interest" description="Disordered" evidence="3">
    <location>
        <begin position="1840"/>
        <end position="1883"/>
    </location>
</feature>
<gene>
    <name evidence="7" type="ORF">A9179_18030</name>
</gene>
<dbReference type="EMBL" id="LZEU01000001">
    <property type="protein sequence ID" value="MBC9252175.1"/>
    <property type="molecule type" value="Genomic_DNA"/>
</dbReference>
<evidence type="ECO:0000256" key="3">
    <source>
        <dbReference type="SAM" id="MobiDB-lite"/>
    </source>
</evidence>
<dbReference type="Proteomes" id="UP000744555">
    <property type="component" value="Unassembled WGS sequence"/>
</dbReference>
<evidence type="ECO:0000256" key="1">
    <source>
        <dbReference type="ARBA" id="ARBA00010556"/>
    </source>
</evidence>
<evidence type="ECO:0000256" key="2">
    <source>
        <dbReference type="ARBA" id="ARBA00022729"/>
    </source>
</evidence>
<dbReference type="RefSeq" id="WP_187807646.1">
    <property type="nucleotide sequence ID" value="NZ_LZEU01000001.1"/>
</dbReference>
<comment type="caution">
    <text evidence="7">The sequence shown here is derived from an EMBL/GenBank/DDBJ whole genome shotgun (WGS) entry which is preliminary data.</text>
</comment>
<dbReference type="InterPro" id="IPR008930">
    <property type="entry name" value="Terpenoid_cyclase/PrenylTrfase"/>
</dbReference>
<sequence>MFASLVTACRRVFAFLSFIVLGVLRLGRWLLAALFGSWQPPLWLRKLGQGLSAGARWLRARPKQTALGLLGLALLGGAGAYVWHWYQNLPVPHTVAYSVKEPLLTDYKREPIQVDTLWINFGESAAPLDAIGKEVKQGVRLEPAVAGTWHWASDLSLVFTPAGDWPIDQHYSVSLDKEGLLADGVLLQDYDFKFATAPFKASIASSELYQDPVVPSLKKLVTTLAFSHPVDEESVRQRVSVSLDRGLEYRDKDVTPTPDISFSKNKLNAYVHSAPLATPLETSNVSLLLDKGVQARDGGNASEQPLHTAVSVPGRYRLTFSAANIQFVDNDRGEPEPVLMFSSSSAVADEAIAKQVQVWLLPEHNPRNGKHWSESEVDEQLLARSERLTLSHIPSVEPLNSLHAFKFKAEPGRYLYVKVAARVEAVGGYLAKDPTYSLLQMPKYPRALNFLSDGALLSLNGEKQLGFLSRGVPGAHVEIARLLPNQLHHLVDQNYGSFARPDFSNSYFDRLVERMSLDLPISNSDPAKTHYDHVDLAPYLNADGGRRGIFVVKLSPQDRPADETFDSYYSDDDGPRDLRFIVVTDLGIIAKRSSDGSHDLFVQSLSNGGAVAGAQVEIIGRNGLPVASGQTDAAGQAHFAKLDELRREKTPLMYVVTLGNDQSFLPVARSQHRLDLSRFDIGGQYENGEPGKLGAYLFTDRGLYRPGETAHIAMIVRSGDWKGQLQGLPVELDVRDPRGQSVLRQQLKLSASGFESLDFASSEAAPAGTYSASLSLIDKDERRIDLGSTEFKVRDFEPDRMKVSATLSKAPVKGWIAPGQVEAKVKAMHLFGAPASGRRVTADMILAPAYAAFDGYADYRFRISNSLKENSTEELAETQTDDNGEAVLDLRLERFAASTYQLNLLAKVYEAEGGRNVAAQSSLMVSSAPWLVGVKSVDSLDYVSKGAKREVRWLAIGPDLKPLAVDGLSTELVEHRYVSVLIKQPNGTYKYESRVKHIPRGSQAQALAASGSSQTLDTSEPGDFTLTLKGADGTPLNQVDYSVAGQGNSSRSLERNAELQLRLNKASYAPGDDIEISIRAPYTGAGLITIERDKVYSHQWFKADSTSSVQHIRLPAELEGNAYVNVQFVRDGASPEVYMSPLSYGVAPLKIDLDARRIPLQIAAAEHIEPGQPLHISVRSDRAGKAVIYAVDEGILQVARYQTPDPLAQFFQKRALEVETSQILDLLLPEFSRLLNAAAPGGDGEDLLGAHLNPFKRKRKPPVAFWSGLIDLPEGETTLTYDVPDYFNGKLHLFAVAVDDSRIGVVEGATEVRGPLVITPNVPAFVAPGDVFKVSAGVFSNLEQPSKVKVSVETSAGLKLATAAPTELELAPRKEGVVEIDLQALEALGSADLTFVATLPDGKRVQIGETTSVRPLVERRVALTLGRFDGSSHEVQISRDLYPQLRNVQFGLASSPLVWATGLQSYLDDYGYSCTEQLVSKAMPALVWGSSAESLDQQSLPAFDSAVRTLRSRQNLEGGFGLWAANPQASPYASLYATDFLIEAKERNYPVPSDLLGRANSYLSQLANGPSEGLEELRNRAYAAYLLTRQGVVTSGALADIRERYETFHSKNWQQDIGAAYLAASYKLLKQDKQADQLFEQQVWRSLEKGWSRYGLYYDPLVHDAEHLHLLSKHFPEQLDEVPVKLLDALGQRLTEQRYSSLSAALLLRALDGYGERAGAGLKLSVSAWLGKQAGEQALSLSGKPPRSAVPLATKMLLPRKEGDAPAFYMLSEAGYDRGAPDKVLSQGLEVTHEYIGLDGEALQQVKVGEEFLVRLRLRAKDFDQVQQVAVVDLLPGGTEPVYNQPAPVTPSDDESDEYSEADQEPSWQPPVGEPGQSTWQPEFADVRDDRVVLYGTVYRDAATFVYRVRATNAGTFGTPPAYAEGMYDTTQQARGRAGVIEIIRP</sequence>
<dbReference type="Pfam" id="PF17973">
    <property type="entry name" value="bMG10"/>
    <property type="match status" value="1"/>
</dbReference>
<feature type="domain" description="Alpha-2-macroglobulin bait region" evidence="5">
    <location>
        <begin position="1059"/>
        <end position="1198"/>
    </location>
</feature>
<dbReference type="Pfam" id="PF07703">
    <property type="entry name" value="A2M_BRD"/>
    <property type="match status" value="1"/>
</dbReference>
<keyword evidence="8" id="KW-1185">Reference proteome</keyword>
<reference evidence="7 8" key="1">
    <citation type="submission" date="2016-06" db="EMBL/GenBank/DDBJ databases">
        <authorList>
            <person name="Ramos C."/>
            <person name="Pintado A."/>
            <person name="Crespo-Gomez J.I."/>
        </authorList>
    </citation>
    <scope>NUCLEOTIDE SEQUENCE [LARGE SCALE GENOMIC DNA]</scope>
    <source>
        <strain evidence="7 8">AVO110</strain>
    </source>
</reference>
<dbReference type="InterPro" id="IPR041246">
    <property type="entry name" value="Bact_MG10"/>
</dbReference>
<keyword evidence="2" id="KW-0732">Signal</keyword>
<accession>A0ABR7S3N1</accession>
<dbReference type="InterPro" id="IPR011625">
    <property type="entry name" value="A2M_N_BRD"/>
</dbReference>
<evidence type="ECO:0000313" key="7">
    <source>
        <dbReference type="EMBL" id="MBC9252175.1"/>
    </source>
</evidence>
<keyword evidence="4" id="KW-1133">Transmembrane helix</keyword>
<dbReference type="InterPro" id="IPR041203">
    <property type="entry name" value="Bact_A2M_MG5"/>
</dbReference>
<protein>
    <submittedName>
        <fullName evidence="7">Alpha-2-macroglobulin</fullName>
    </submittedName>
</protein>
<proteinExistence type="inferred from homology"/>
<keyword evidence="4" id="KW-0472">Membrane</keyword>
<organism evidence="7 8">
    <name type="scientific">Aquipseudomonas alcaligenes</name>
    <name type="common">Pseudomonas alcaligenes</name>
    <dbReference type="NCBI Taxonomy" id="43263"/>
    <lineage>
        <taxon>Bacteria</taxon>
        <taxon>Pseudomonadati</taxon>
        <taxon>Pseudomonadota</taxon>
        <taxon>Gammaproteobacteria</taxon>
        <taxon>Pseudomonadales</taxon>
        <taxon>Pseudomonadaceae</taxon>
        <taxon>Aquipseudomonas</taxon>
    </lineage>
</organism>
<dbReference type="InterPro" id="IPR051802">
    <property type="entry name" value="YfhM-like"/>
</dbReference>
<keyword evidence="4" id="KW-0812">Transmembrane</keyword>
<dbReference type="Gene3D" id="2.60.40.1930">
    <property type="match status" value="1"/>
</dbReference>